<protein>
    <recommendedName>
        <fullName evidence="8">Molecular chaperone</fullName>
    </recommendedName>
</protein>
<feature type="compositionally biased region" description="Low complexity" evidence="4">
    <location>
        <begin position="556"/>
        <end position="616"/>
    </location>
</feature>
<proteinExistence type="predicted"/>
<dbReference type="Proteomes" id="UP000466894">
    <property type="component" value="Chromosome"/>
</dbReference>
<keyword evidence="1" id="KW-0547">Nucleotide-binding</keyword>
<dbReference type="EMBL" id="AP022583">
    <property type="protein sequence ID" value="BBY06787.1"/>
    <property type="molecule type" value="Genomic_DNA"/>
</dbReference>
<dbReference type="KEGG" id="mnv:MNVI_21050"/>
<name>A0A7I7PDT5_9MYCO</name>
<dbReference type="InterPro" id="IPR013126">
    <property type="entry name" value="Hsp_70_fam"/>
</dbReference>
<evidence type="ECO:0000256" key="5">
    <source>
        <dbReference type="SAM" id="Phobius"/>
    </source>
</evidence>
<dbReference type="SUPFAM" id="SSF53067">
    <property type="entry name" value="Actin-like ATPase domain"/>
    <property type="match status" value="1"/>
</dbReference>
<dbReference type="AlphaFoldDB" id="A0A7I7PDT5"/>
<keyword evidence="5" id="KW-0812">Transmembrane</keyword>
<sequence>MNDAGMHGSSDSLGLSIGIANLVAARVGSPPVSRRSVLTLFGHRPPEVGTPDENPNLTEPGLVLQGFIERVGDPTPFVAADGSTHRSDVLAVEALEAVARTVNYGAPVAVAVPAHWREESVVALREALRGKPSLAPQGAPPALISDATAALAALYAKPGFPTDGMVALCDFGASGTSVTLTDAASNFRQIGETVRYTEFSGHQVDQAILRHLQAHGASAYDDDGAKTAPVGSLARRLDQCRRAKEQLSAATVALVPAEMPGVGQDVRLSRAELEEMVSEPLDRFVATIEQILQRNEIPAAKLAAIATVGGGACIPLITERLSDRLRVPIVTTPTPMLSAAIGAAVLAQQRFSASRSPAMGAVASTPPAADATVSAASAAGAATERAEGVRPAFDPGAPPGFDAPIPTDMAPSAWAANAALSAADESSVDGAESATYRALAWSQDPGTGEEPVPYTGEDHSGEYSGGPPAAPVPVQYTRPAPAPEPEVRARFKGSPMLFFVAAIAALVVLGGLAVLAVKISTANTKPTNSTSKVTTPSRPSTTRPSTTRPASPPPVVTVTETQEGTTETTVVTPPPSTVVTTTQPPTTTTTRPTTAMPTTTRSTTPYVPPRVTSSPPQITNPAIPIYPGPVNDYGP</sequence>
<evidence type="ECO:0000256" key="3">
    <source>
        <dbReference type="ARBA" id="ARBA00023186"/>
    </source>
</evidence>
<evidence type="ECO:0000256" key="2">
    <source>
        <dbReference type="ARBA" id="ARBA00022840"/>
    </source>
</evidence>
<dbReference type="Gene3D" id="3.30.420.40">
    <property type="match status" value="2"/>
</dbReference>
<feature type="region of interest" description="Disordered" evidence="4">
    <location>
        <begin position="524"/>
        <end position="635"/>
    </location>
</feature>
<keyword evidence="3" id="KW-0143">Chaperone</keyword>
<keyword evidence="5" id="KW-0472">Membrane</keyword>
<accession>A0A7I7PDT5</accession>
<evidence type="ECO:0000313" key="7">
    <source>
        <dbReference type="Proteomes" id="UP000466894"/>
    </source>
</evidence>
<dbReference type="PANTHER" id="PTHR42749:SF1">
    <property type="entry name" value="CELL SHAPE-DETERMINING PROTEIN MREB"/>
    <property type="match status" value="1"/>
</dbReference>
<evidence type="ECO:0008006" key="8">
    <source>
        <dbReference type="Google" id="ProtNLM"/>
    </source>
</evidence>
<evidence type="ECO:0000256" key="4">
    <source>
        <dbReference type="SAM" id="MobiDB-lite"/>
    </source>
</evidence>
<dbReference type="Pfam" id="PF00012">
    <property type="entry name" value="HSP70"/>
    <property type="match status" value="1"/>
</dbReference>
<dbReference type="InterPro" id="IPR043129">
    <property type="entry name" value="ATPase_NBD"/>
</dbReference>
<gene>
    <name evidence="6" type="ORF">MNVI_21050</name>
</gene>
<reference evidence="6 7" key="1">
    <citation type="journal article" date="2019" name="Emerg. Microbes Infect.">
        <title>Comprehensive subspecies identification of 175 nontuberculous mycobacteria species based on 7547 genomic profiles.</title>
        <authorList>
            <person name="Matsumoto Y."/>
            <person name="Kinjo T."/>
            <person name="Motooka D."/>
            <person name="Nabeya D."/>
            <person name="Jung N."/>
            <person name="Uechi K."/>
            <person name="Horii T."/>
            <person name="Iida T."/>
            <person name="Fujita J."/>
            <person name="Nakamura S."/>
        </authorList>
    </citation>
    <scope>NUCLEOTIDE SEQUENCE [LARGE SCALE GENOMIC DNA]</scope>
    <source>
        <strain evidence="6 7">JCM 16367</strain>
    </source>
</reference>
<feature type="region of interest" description="Disordered" evidence="4">
    <location>
        <begin position="385"/>
        <end position="404"/>
    </location>
</feature>
<feature type="compositionally biased region" description="Low complexity" evidence="4">
    <location>
        <begin position="529"/>
        <end position="549"/>
    </location>
</feature>
<keyword evidence="5" id="KW-1133">Transmembrane helix</keyword>
<evidence type="ECO:0000313" key="6">
    <source>
        <dbReference type="EMBL" id="BBY06787.1"/>
    </source>
</evidence>
<dbReference type="PANTHER" id="PTHR42749">
    <property type="entry name" value="CELL SHAPE-DETERMINING PROTEIN MREB"/>
    <property type="match status" value="1"/>
</dbReference>
<dbReference type="GO" id="GO:0005524">
    <property type="term" value="F:ATP binding"/>
    <property type="evidence" value="ECO:0007669"/>
    <property type="project" value="UniProtKB-KW"/>
</dbReference>
<keyword evidence="2" id="KW-0067">ATP-binding</keyword>
<feature type="region of interest" description="Disordered" evidence="4">
    <location>
        <begin position="440"/>
        <end position="470"/>
    </location>
</feature>
<organism evidence="6 7">
    <name type="scientific">Mycobacterium noviomagense</name>
    <dbReference type="NCBI Taxonomy" id="459858"/>
    <lineage>
        <taxon>Bacteria</taxon>
        <taxon>Bacillati</taxon>
        <taxon>Actinomycetota</taxon>
        <taxon>Actinomycetes</taxon>
        <taxon>Mycobacteriales</taxon>
        <taxon>Mycobacteriaceae</taxon>
        <taxon>Mycobacterium</taxon>
    </lineage>
</organism>
<evidence type="ECO:0000256" key="1">
    <source>
        <dbReference type="ARBA" id="ARBA00022741"/>
    </source>
</evidence>
<feature type="transmembrane region" description="Helical" evidence="5">
    <location>
        <begin position="496"/>
        <end position="517"/>
    </location>
</feature>
<dbReference type="Gene3D" id="3.90.640.10">
    <property type="entry name" value="Actin, Chain A, domain 4"/>
    <property type="match status" value="1"/>
</dbReference>
<dbReference type="GO" id="GO:0140662">
    <property type="term" value="F:ATP-dependent protein folding chaperone"/>
    <property type="evidence" value="ECO:0007669"/>
    <property type="project" value="InterPro"/>
</dbReference>